<comment type="caution">
    <text evidence="1">The sequence shown here is derived from an EMBL/GenBank/DDBJ whole genome shotgun (WGS) entry which is preliminary data.</text>
</comment>
<dbReference type="Proteomes" id="UP000290289">
    <property type="component" value="Chromosome 7"/>
</dbReference>
<proteinExistence type="predicted"/>
<gene>
    <name evidence="1" type="ORF">DVH24_013847</name>
</gene>
<accession>A0A498JIY3</accession>
<protein>
    <submittedName>
        <fullName evidence="1">Uncharacterized protein</fullName>
    </submittedName>
</protein>
<evidence type="ECO:0000313" key="2">
    <source>
        <dbReference type="Proteomes" id="UP000290289"/>
    </source>
</evidence>
<organism evidence="1 2">
    <name type="scientific">Malus domestica</name>
    <name type="common">Apple</name>
    <name type="synonym">Pyrus malus</name>
    <dbReference type="NCBI Taxonomy" id="3750"/>
    <lineage>
        <taxon>Eukaryota</taxon>
        <taxon>Viridiplantae</taxon>
        <taxon>Streptophyta</taxon>
        <taxon>Embryophyta</taxon>
        <taxon>Tracheophyta</taxon>
        <taxon>Spermatophyta</taxon>
        <taxon>Magnoliopsida</taxon>
        <taxon>eudicotyledons</taxon>
        <taxon>Gunneridae</taxon>
        <taxon>Pentapetalae</taxon>
        <taxon>rosids</taxon>
        <taxon>fabids</taxon>
        <taxon>Rosales</taxon>
        <taxon>Rosaceae</taxon>
        <taxon>Amygdaloideae</taxon>
        <taxon>Maleae</taxon>
        <taxon>Malus</taxon>
    </lineage>
</organism>
<name>A0A498JIY3_MALDO</name>
<evidence type="ECO:0000313" key="1">
    <source>
        <dbReference type="EMBL" id="RXH93271.1"/>
    </source>
</evidence>
<dbReference type="AlphaFoldDB" id="A0A498JIY3"/>
<dbReference type="EMBL" id="RDQH01000333">
    <property type="protein sequence ID" value="RXH93271.1"/>
    <property type="molecule type" value="Genomic_DNA"/>
</dbReference>
<sequence>MKKSALTQRRITMTRSLARRKRVMSIRLEGSKSQKSPGGDEVVNAMCIRGSAVPRAVQPQRRHLQHLSSQWLILTCSDVSSKVATCTCPRRQRRIFVLKVVACPLHHSCNATISQRVLTAARPPRQQCVLVFVGGDMSLQAAVRPHPPKQRHVPIFAGNDIAYSLATPL</sequence>
<keyword evidence="2" id="KW-1185">Reference proteome</keyword>
<reference evidence="1 2" key="1">
    <citation type="submission" date="2018-10" db="EMBL/GenBank/DDBJ databases">
        <title>A high-quality apple genome assembly.</title>
        <authorList>
            <person name="Hu J."/>
        </authorList>
    </citation>
    <scope>NUCLEOTIDE SEQUENCE [LARGE SCALE GENOMIC DNA]</scope>
    <source>
        <strain evidence="2">cv. HFTH1</strain>
        <tissue evidence="1">Young leaf</tissue>
    </source>
</reference>